<feature type="transmembrane region" description="Helical" evidence="1">
    <location>
        <begin position="138"/>
        <end position="156"/>
    </location>
</feature>
<feature type="transmembrane region" description="Helical" evidence="1">
    <location>
        <begin position="7"/>
        <end position="25"/>
    </location>
</feature>
<sequence length="157" mass="17876">MKKIIGIILFILPITFIFFSDKIFIGNKSLNNVFLMIASILVVGTVYFILEAIFKKNPNFLGKGIWKNPFNLIIIGTFLLFALSMTFLLLFNTYDLSKHPNLNRSVTFLLAYPTVFVLEVMVIGFYKILLPKNSGKDLLVKSSYTILLILLALLLFN</sequence>
<reference evidence="2" key="1">
    <citation type="submission" date="2024-07" db="EMBL/GenBank/DDBJ databases">
        <title>Halotolerant mesophilic bacterium Ornithinibacillus sp. 4-3, sp. nov., isolated from soil.</title>
        <authorList>
            <person name="Sidarenka A.V."/>
            <person name="Guliayeva D.E."/>
            <person name="Leanovich S.I."/>
            <person name="Hileuskaya K.S."/>
            <person name="Akhremchuk A.E."/>
            <person name="Sikolenko M.A."/>
            <person name="Valentovich L.N."/>
        </authorList>
    </citation>
    <scope>NUCLEOTIDE SEQUENCE</scope>
    <source>
        <strain evidence="2">4-3</strain>
    </source>
</reference>
<dbReference type="RefSeq" id="WP_368654122.1">
    <property type="nucleotide sequence ID" value="NZ_CP162599.1"/>
</dbReference>
<feature type="transmembrane region" description="Helical" evidence="1">
    <location>
        <begin position="106"/>
        <end position="126"/>
    </location>
</feature>
<feature type="transmembrane region" description="Helical" evidence="1">
    <location>
        <begin position="70"/>
        <end position="94"/>
    </location>
</feature>
<accession>A0AB39HTW6</accession>
<evidence type="ECO:0000256" key="1">
    <source>
        <dbReference type="SAM" id="Phobius"/>
    </source>
</evidence>
<proteinExistence type="predicted"/>
<dbReference type="EMBL" id="CP162599">
    <property type="protein sequence ID" value="XDK33441.1"/>
    <property type="molecule type" value="Genomic_DNA"/>
</dbReference>
<name>A0AB39HTW6_9BACI</name>
<organism evidence="2">
    <name type="scientific">Ornithinibacillus sp. 4-3</name>
    <dbReference type="NCBI Taxonomy" id="3231488"/>
    <lineage>
        <taxon>Bacteria</taxon>
        <taxon>Bacillati</taxon>
        <taxon>Bacillota</taxon>
        <taxon>Bacilli</taxon>
        <taxon>Bacillales</taxon>
        <taxon>Bacillaceae</taxon>
        <taxon>Ornithinibacillus</taxon>
    </lineage>
</organism>
<keyword evidence="1" id="KW-0472">Membrane</keyword>
<evidence type="ECO:0000313" key="2">
    <source>
        <dbReference type="EMBL" id="XDK33441.1"/>
    </source>
</evidence>
<protein>
    <submittedName>
        <fullName evidence="2">Uncharacterized protein</fullName>
    </submittedName>
</protein>
<keyword evidence="1" id="KW-0812">Transmembrane</keyword>
<gene>
    <name evidence="2" type="ORF">AB4Y30_03535</name>
</gene>
<keyword evidence="1" id="KW-1133">Transmembrane helix</keyword>
<feature type="transmembrane region" description="Helical" evidence="1">
    <location>
        <begin position="31"/>
        <end position="50"/>
    </location>
</feature>
<dbReference type="AlphaFoldDB" id="A0AB39HTW6"/>